<dbReference type="Pfam" id="PF17039">
    <property type="entry name" value="Glyco_tran_10_N"/>
    <property type="match status" value="1"/>
</dbReference>
<evidence type="ECO:0000256" key="9">
    <source>
        <dbReference type="ARBA" id="ARBA00023136"/>
    </source>
</evidence>
<sequence>MEAKKEHGLFKKCERLLVLCIFMYIVFIVRSYLSIVHVILNRMVGYNKTEVLPYEVGNVSLIQRSGLPNYDLFLPSDAEHPSARFYSTWNVNASTLPSKKSSDRKKVIIWNPTSRWPTPNAIPCLSLPQCEFVKKKRRTIKTEDADAIIFRGIHGIPRKYRRSWFPKTRPDHQIWVYFAFECPHLTRGIDLISYAGVFNWTMTYRNDSDILAPWGHITQVYKALAENPPTPNKDYAKEKNKLVIWYVTDCYQYLSRTKYATELVQHIKVDVFGACGDVKGSCPKGDRECLKEHVRQYKFYLAFENFRCIEYITEKFWHNSLDYDIVPVVFGASKGHYERFTPPNSFIHVDDFESPEALAKYLNYLDQNDDKYNEYFAWKTKPPKNLPELFESRFCDVCKKLLRASPTERKVYTDLDRWWRGENYEYCEPIVWDGRLKGKNNAVRFP</sequence>
<name>A0A9J7LNF9_BRAFL</name>
<comment type="similarity">
    <text evidence="3 11">Belongs to the glycosyltransferase 10 family.</text>
</comment>
<dbReference type="GeneID" id="118422612"/>
<accession>A0A9J7LNF9</accession>
<dbReference type="InterPro" id="IPR031481">
    <property type="entry name" value="Glyco_tran_10_N"/>
</dbReference>
<dbReference type="OrthoDB" id="427096at2759"/>
<dbReference type="FunFam" id="3.40.50.11660:FF:000004">
    <property type="entry name" value="Glycoprotein 3-alpha-L-fucosyltransferase A"/>
    <property type="match status" value="1"/>
</dbReference>
<gene>
    <name evidence="15" type="primary">LOC118422612</name>
</gene>
<dbReference type="InterPro" id="IPR001503">
    <property type="entry name" value="Glyco_trans_10"/>
</dbReference>
<evidence type="ECO:0000256" key="7">
    <source>
        <dbReference type="ARBA" id="ARBA00022968"/>
    </source>
</evidence>
<dbReference type="PANTHER" id="PTHR11929">
    <property type="entry name" value="ALPHA- 1,3 -FUCOSYLTRANSFERASE"/>
    <property type="match status" value="1"/>
</dbReference>
<evidence type="ECO:0000256" key="3">
    <source>
        <dbReference type="ARBA" id="ARBA00008919"/>
    </source>
</evidence>
<protein>
    <recommendedName>
        <fullName evidence="11">Fucosyltransferase</fullName>
        <ecNumber evidence="11">2.4.1.-</ecNumber>
    </recommendedName>
</protein>
<evidence type="ECO:0000256" key="5">
    <source>
        <dbReference type="ARBA" id="ARBA00022679"/>
    </source>
</evidence>
<keyword evidence="4 11" id="KW-0328">Glycosyltransferase</keyword>
<evidence type="ECO:0000256" key="2">
    <source>
        <dbReference type="ARBA" id="ARBA00004922"/>
    </source>
</evidence>
<evidence type="ECO:0000256" key="10">
    <source>
        <dbReference type="ARBA" id="ARBA00023180"/>
    </source>
</evidence>
<evidence type="ECO:0000313" key="14">
    <source>
        <dbReference type="Proteomes" id="UP000001554"/>
    </source>
</evidence>
<keyword evidence="5 11" id="KW-0808">Transferase</keyword>
<evidence type="ECO:0000259" key="12">
    <source>
        <dbReference type="Pfam" id="PF00852"/>
    </source>
</evidence>
<evidence type="ECO:0000256" key="11">
    <source>
        <dbReference type="RuleBase" id="RU003832"/>
    </source>
</evidence>
<dbReference type="EC" id="2.4.1.-" evidence="11"/>
<dbReference type="Pfam" id="PF00852">
    <property type="entry name" value="Glyco_transf_10"/>
    <property type="match status" value="1"/>
</dbReference>
<evidence type="ECO:0000259" key="13">
    <source>
        <dbReference type="Pfam" id="PF17039"/>
    </source>
</evidence>
<feature type="transmembrane region" description="Helical" evidence="11">
    <location>
        <begin position="16"/>
        <end position="40"/>
    </location>
</feature>
<comment type="pathway">
    <text evidence="2">Protein modification; protein glycosylation.</text>
</comment>
<dbReference type="AlphaFoldDB" id="A0A9J7LNF9"/>
<evidence type="ECO:0000313" key="15">
    <source>
        <dbReference type="RefSeq" id="XP_035686156.1"/>
    </source>
</evidence>
<comment type="subcellular location">
    <subcellularLocation>
        <location evidence="11">Golgi apparatus</location>
        <location evidence="11">Golgi stack membrane</location>
        <topology evidence="11">Single-pass type II membrane protein</topology>
    </subcellularLocation>
    <subcellularLocation>
        <location evidence="1">Membrane</location>
        <topology evidence="1">Single-pass membrane protein</topology>
    </subcellularLocation>
</comment>
<dbReference type="GO" id="GO:0032580">
    <property type="term" value="C:Golgi cisterna membrane"/>
    <property type="evidence" value="ECO:0007669"/>
    <property type="project" value="UniProtKB-SubCell"/>
</dbReference>
<keyword evidence="11" id="KW-0333">Golgi apparatus</keyword>
<keyword evidence="6 11" id="KW-0812">Transmembrane</keyword>
<evidence type="ECO:0000256" key="1">
    <source>
        <dbReference type="ARBA" id="ARBA00004167"/>
    </source>
</evidence>
<dbReference type="InterPro" id="IPR055270">
    <property type="entry name" value="Glyco_tran_10_C"/>
</dbReference>
<dbReference type="GO" id="GO:0046920">
    <property type="term" value="F:alpha-(1-&gt;3)-fucosyltransferase activity"/>
    <property type="evidence" value="ECO:0000318"/>
    <property type="project" value="GO_Central"/>
</dbReference>
<evidence type="ECO:0000256" key="8">
    <source>
        <dbReference type="ARBA" id="ARBA00022989"/>
    </source>
</evidence>
<proteinExistence type="inferred from homology"/>
<reference evidence="14" key="1">
    <citation type="journal article" date="2020" name="Nat. Ecol. Evol.">
        <title>Deeply conserved synteny resolves early events in vertebrate evolution.</title>
        <authorList>
            <person name="Simakov O."/>
            <person name="Marletaz F."/>
            <person name="Yue J.X."/>
            <person name="O'Connell B."/>
            <person name="Jenkins J."/>
            <person name="Brandt A."/>
            <person name="Calef R."/>
            <person name="Tung C.H."/>
            <person name="Huang T.K."/>
            <person name="Schmutz J."/>
            <person name="Satoh N."/>
            <person name="Yu J.K."/>
            <person name="Putnam N.H."/>
            <person name="Green R.E."/>
            <person name="Rokhsar D.S."/>
        </authorList>
    </citation>
    <scope>NUCLEOTIDE SEQUENCE [LARGE SCALE GENOMIC DNA]</scope>
    <source>
        <strain evidence="14">S238N-H82</strain>
    </source>
</reference>
<dbReference type="Gene3D" id="3.40.50.11660">
    <property type="entry name" value="Glycosyl transferase family 10, C-terminal domain"/>
    <property type="match status" value="1"/>
</dbReference>
<keyword evidence="8 11" id="KW-1133">Transmembrane helix</keyword>
<dbReference type="PANTHER" id="PTHR11929:SF145">
    <property type="entry name" value="ALPHA-(1,3)-FUCOSYLTRANSFERASE FUT-1"/>
    <property type="match status" value="1"/>
</dbReference>
<dbReference type="SUPFAM" id="SSF53756">
    <property type="entry name" value="UDP-Glycosyltransferase/glycogen phosphorylase"/>
    <property type="match status" value="1"/>
</dbReference>
<dbReference type="KEGG" id="bfo:118422612"/>
<keyword evidence="9 11" id="KW-0472">Membrane</keyword>
<keyword evidence="14" id="KW-1185">Reference proteome</keyword>
<organism evidence="14 15">
    <name type="scientific">Branchiostoma floridae</name>
    <name type="common">Florida lancelet</name>
    <name type="synonym">Amphioxus</name>
    <dbReference type="NCBI Taxonomy" id="7739"/>
    <lineage>
        <taxon>Eukaryota</taxon>
        <taxon>Metazoa</taxon>
        <taxon>Chordata</taxon>
        <taxon>Cephalochordata</taxon>
        <taxon>Leptocardii</taxon>
        <taxon>Amphioxiformes</taxon>
        <taxon>Branchiostomatidae</taxon>
        <taxon>Branchiostoma</taxon>
    </lineage>
</organism>
<keyword evidence="10" id="KW-0325">Glycoprotein</keyword>
<reference evidence="15" key="2">
    <citation type="submission" date="2025-08" db="UniProtKB">
        <authorList>
            <consortium name="RefSeq"/>
        </authorList>
    </citation>
    <scope>IDENTIFICATION</scope>
    <source>
        <strain evidence="15">S238N-H82</strain>
        <tissue evidence="15">Testes</tissue>
    </source>
</reference>
<dbReference type="Proteomes" id="UP000001554">
    <property type="component" value="Chromosome 1"/>
</dbReference>
<keyword evidence="7" id="KW-0735">Signal-anchor</keyword>
<feature type="domain" description="Fucosyltransferase N-terminal" evidence="13">
    <location>
        <begin position="104"/>
        <end position="215"/>
    </location>
</feature>
<dbReference type="RefSeq" id="XP_035686156.1">
    <property type="nucleotide sequence ID" value="XM_035830263.1"/>
</dbReference>
<dbReference type="InterPro" id="IPR038577">
    <property type="entry name" value="GT10-like_C_sf"/>
</dbReference>
<evidence type="ECO:0000256" key="4">
    <source>
        <dbReference type="ARBA" id="ARBA00022676"/>
    </source>
</evidence>
<feature type="domain" description="Fucosyltransferase C-terminal" evidence="12">
    <location>
        <begin position="237"/>
        <end position="418"/>
    </location>
</feature>
<dbReference type="OMA" id="LPQCEFV"/>
<evidence type="ECO:0000256" key="6">
    <source>
        <dbReference type="ARBA" id="ARBA00022692"/>
    </source>
</evidence>